<keyword evidence="2" id="KW-1185">Reference proteome</keyword>
<dbReference type="Proteomes" id="UP000593765">
    <property type="component" value="Chromosome"/>
</dbReference>
<dbReference type="RefSeq" id="WP_206294119.1">
    <property type="nucleotide sequence ID" value="NZ_CP063458.1"/>
</dbReference>
<name>A0A7M2X1J9_9BACT</name>
<evidence type="ECO:0000313" key="2">
    <source>
        <dbReference type="Proteomes" id="UP000593765"/>
    </source>
</evidence>
<gene>
    <name evidence="1" type="ORF">IPV69_06530</name>
</gene>
<reference evidence="1 2" key="1">
    <citation type="submission" date="2020-10" db="EMBL/GenBank/DDBJ databases">
        <title>Wide distribution of Phycisphaera-like planctomycetes from WD2101 soil group in peatlands and genome analysis of the first cultivated representative.</title>
        <authorList>
            <person name="Dedysh S.N."/>
            <person name="Beletsky A.V."/>
            <person name="Ivanova A."/>
            <person name="Kulichevskaya I.S."/>
            <person name="Suzina N.E."/>
            <person name="Philippov D.A."/>
            <person name="Rakitin A.L."/>
            <person name="Mardanov A.V."/>
            <person name="Ravin N.V."/>
        </authorList>
    </citation>
    <scope>NUCLEOTIDE SEQUENCE [LARGE SCALE GENOMIC DNA]</scope>
    <source>
        <strain evidence="1 2">M1803</strain>
    </source>
</reference>
<accession>A0A7M2X1J9</accession>
<evidence type="ECO:0000313" key="1">
    <source>
        <dbReference type="EMBL" id="QOV91011.1"/>
    </source>
</evidence>
<protein>
    <submittedName>
        <fullName evidence="1">Uncharacterized protein</fullName>
    </submittedName>
</protein>
<sequence>MTPSDVQSLFLDQLGLSLGDEMLEYTVRRFLEGGAAAVPVGPLAAGPIIDPVRKFAEIAGMLGDGAAVPADLAEPLVH</sequence>
<dbReference type="KEGG" id="hbs:IPV69_06530"/>
<dbReference type="AlphaFoldDB" id="A0A7M2X1J9"/>
<organism evidence="1 2">
    <name type="scientific">Humisphaera borealis</name>
    <dbReference type="NCBI Taxonomy" id="2807512"/>
    <lineage>
        <taxon>Bacteria</taxon>
        <taxon>Pseudomonadati</taxon>
        <taxon>Planctomycetota</taxon>
        <taxon>Phycisphaerae</taxon>
        <taxon>Tepidisphaerales</taxon>
        <taxon>Tepidisphaeraceae</taxon>
        <taxon>Humisphaera</taxon>
    </lineage>
</organism>
<proteinExistence type="predicted"/>
<dbReference type="EMBL" id="CP063458">
    <property type="protein sequence ID" value="QOV91011.1"/>
    <property type="molecule type" value="Genomic_DNA"/>
</dbReference>